<feature type="signal peptide" evidence="1">
    <location>
        <begin position="1"/>
        <end position="30"/>
    </location>
</feature>
<dbReference type="SUPFAM" id="SSF69298">
    <property type="entry name" value="Quinohemoprotein amine dehydrogenase A chain, domain 3"/>
    <property type="match status" value="1"/>
</dbReference>
<evidence type="ECO:0000259" key="5">
    <source>
        <dbReference type="Pfam" id="PF14930"/>
    </source>
</evidence>
<dbReference type="InterPro" id="IPR036909">
    <property type="entry name" value="Cyt_c-like_dom_sf"/>
</dbReference>
<dbReference type="EMBL" id="PDEM01000032">
    <property type="protein sequence ID" value="PHZ83587.1"/>
    <property type="molecule type" value="Genomic_DNA"/>
</dbReference>
<evidence type="ECO:0000259" key="3">
    <source>
        <dbReference type="Pfam" id="PF09099"/>
    </source>
</evidence>
<dbReference type="InterPro" id="IPR023887">
    <property type="entry name" value="QH-AmDH_asu"/>
</dbReference>
<dbReference type="Gene3D" id="2.60.40.10">
    <property type="entry name" value="Immunoglobulins"/>
    <property type="match status" value="2"/>
</dbReference>
<name>A0A2G4YMR0_9PROT</name>
<accession>A0A2G4YMR0</accession>
<feature type="domain" description="Quinohemoprotein amine dehydrogenase alpha subunit" evidence="3">
    <location>
        <begin position="317"/>
        <end position="395"/>
    </location>
</feature>
<keyword evidence="7" id="KW-1185">Reference proteome</keyword>
<evidence type="ECO:0000313" key="6">
    <source>
        <dbReference type="EMBL" id="PHZ83587.1"/>
    </source>
</evidence>
<sequence>MGEGMLGKIYQFVSVMILMILSSGSSPALAEDMEGKALVNDYCTACHEVSEDGKLARISAVRKTPEGWDMTLFRMQHLHGLELESDERFAIIKYLSTEYGLAPSEAAPFRYVLEQRAHFVDTAVNDDLDALCGRCHTNARYGLQRRTEEDWLKHMHFHVGQFPSLEYQARSRDRFWWKEVTTETYKELATLYPFQAAAWAQWQVADHKSPVGKWRVAGHRPGVGLYQGSMTVSPDGDMYKVVYDLEDTSGAPLTGDSKVVIYTGYEWRGSGTLNNTETREVYALSEDGAKMRGRWYEAGHYDRGGEIYAVREKDAVAEVMALSSSYIRVGETKDISLYGVALSGDVRTSDPGLDVAATVQGATLARLKITAGKDLAPGRYQVQMGAAVADITVYDTLDSVRVFPEYTIARLGGGRTPPVSAQFEAYGYLNGPDATPGTADDIRVGLMPASWEAQPFNEEAAHMKDVNFAGRLSDTGRYLPASAGPNPDRKFATNNAGNLKIVATVKDTDQLITGDAQLIVTVQRWNSPPIR</sequence>
<feature type="domain" description="Quinohemoprotein amine dehydrogenase alpha subunit" evidence="5">
    <location>
        <begin position="212"/>
        <end position="311"/>
    </location>
</feature>
<dbReference type="NCBIfam" id="TIGR03908">
    <property type="entry name" value="QH_alpha"/>
    <property type="match status" value="1"/>
</dbReference>
<dbReference type="GO" id="GO:0020037">
    <property type="term" value="F:heme binding"/>
    <property type="evidence" value="ECO:0007669"/>
    <property type="project" value="InterPro"/>
</dbReference>
<protein>
    <submittedName>
        <fullName evidence="6">Quinohemoprotein amine dehydrogenase subunit alpha</fullName>
    </submittedName>
</protein>
<dbReference type="Pfam" id="PF14930">
    <property type="entry name" value="Qn_am_d_aII"/>
    <property type="match status" value="1"/>
</dbReference>
<dbReference type="Gene3D" id="1.10.760.10">
    <property type="entry name" value="Cytochrome c-like domain"/>
    <property type="match status" value="1"/>
</dbReference>
<feature type="chain" id="PRO_5013740832" evidence="1">
    <location>
        <begin position="31"/>
        <end position="531"/>
    </location>
</feature>
<evidence type="ECO:0000256" key="1">
    <source>
        <dbReference type="SAM" id="SignalP"/>
    </source>
</evidence>
<dbReference type="Pfam" id="PF09100">
    <property type="entry name" value="Qn_am_d_aIV"/>
    <property type="match status" value="1"/>
</dbReference>
<dbReference type="Proteomes" id="UP000229730">
    <property type="component" value="Unassembled WGS sequence"/>
</dbReference>
<dbReference type="OrthoDB" id="5345472at2"/>
<dbReference type="AlphaFoldDB" id="A0A2G4YMR0"/>
<evidence type="ECO:0000259" key="2">
    <source>
        <dbReference type="Pfam" id="PF09098"/>
    </source>
</evidence>
<dbReference type="InterPro" id="IPR015183">
    <property type="entry name" value="QH-AmDH_asu_dom_III"/>
</dbReference>
<feature type="domain" description="Quinohemoprotein amine dehydrogenase alpha subunit haem binding" evidence="2">
    <location>
        <begin position="34"/>
        <end position="199"/>
    </location>
</feature>
<dbReference type="InterPro" id="IPR036718">
    <property type="entry name" value="H-AmDH_asu_dom2_sf"/>
</dbReference>
<keyword evidence="1" id="KW-0732">Signal</keyword>
<dbReference type="InterPro" id="IPR014756">
    <property type="entry name" value="Ig_E-set"/>
</dbReference>
<dbReference type="InterPro" id="IPR015184">
    <property type="entry name" value="QH-AmDH_asu_dom_IV"/>
</dbReference>
<comment type="caution">
    <text evidence="6">The sequence shown here is derived from an EMBL/GenBank/DDBJ whole genome shotgun (WGS) entry which is preliminary data.</text>
</comment>
<dbReference type="Pfam" id="PF09098">
    <property type="entry name" value="Dehyd-heme_bind"/>
    <property type="match status" value="1"/>
</dbReference>
<dbReference type="SUPFAM" id="SSF81296">
    <property type="entry name" value="E set domains"/>
    <property type="match status" value="2"/>
</dbReference>
<organism evidence="6 7">
    <name type="scientific">Paremcibacter congregatus</name>
    <dbReference type="NCBI Taxonomy" id="2043170"/>
    <lineage>
        <taxon>Bacteria</taxon>
        <taxon>Pseudomonadati</taxon>
        <taxon>Pseudomonadota</taxon>
        <taxon>Alphaproteobacteria</taxon>
        <taxon>Emcibacterales</taxon>
        <taxon>Emcibacteraceae</taxon>
        <taxon>Paremcibacter</taxon>
    </lineage>
</organism>
<dbReference type="Pfam" id="PF09099">
    <property type="entry name" value="Qn_am_d_aIII"/>
    <property type="match status" value="1"/>
</dbReference>
<dbReference type="InParanoid" id="A0A2G4YMR0"/>
<dbReference type="GO" id="GO:0009055">
    <property type="term" value="F:electron transfer activity"/>
    <property type="evidence" value="ECO:0007669"/>
    <property type="project" value="InterPro"/>
</dbReference>
<dbReference type="InterPro" id="IPR013783">
    <property type="entry name" value="Ig-like_fold"/>
</dbReference>
<feature type="domain" description="Quinohemoprotein amine dehydrogenase alpha subunit" evidence="4">
    <location>
        <begin position="400"/>
        <end position="530"/>
    </location>
</feature>
<dbReference type="SUPFAM" id="SSF46626">
    <property type="entry name" value="Cytochrome c"/>
    <property type="match status" value="2"/>
</dbReference>
<dbReference type="InterPro" id="IPR009111">
    <property type="entry name" value="QH-AmDH_asu_dom2"/>
</dbReference>
<reference evidence="6 7" key="1">
    <citation type="submission" date="2017-10" db="EMBL/GenBank/DDBJ databases">
        <title>Frigbacter circumglobatus gen. nov. sp. nov., isolated from sediment cultured in situ.</title>
        <authorList>
            <person name="Zhao Z."/>
        </authorList>
    </citation>
    <scope>NUCLEOTIDE SEQUENCE [LARGE SCALE GENOMIC DNA]</scope>
    <source>
        <strain evidence="6 7">ZYL</strain>
    </source>
</reference>
<evidence type="ECO:0000313" key="7">
    <source>
        <dbReference type="Proteomes" id="UP000229730"/>
    </source>
</evidence>
<proteinExistence type="predicted"/>
<dbReference type="InterPro" id="IPR015182">
    <property type="entry name" value="QH-AmDH_asu_heme-bd_dom"/>
</dbReference>
<dbReference type="Gene3D" id="2.40.128.120">
    <property type="entry name" value="Quinohemoprotein amine dehydrogenase alpha subunit, domain 2"/>
    <property type="match status" value="1"/>
</dbReference>
<gene>
    <name evidence="6" type="primary">peaA</name>
    <name evidence="6" type="ORF">CRD36_16625</name>
</gene>
<evidence type="ECO:0000259" key="4">
    <source>
        <dbReference type="Pfam" id="PF09100"/>
    </source>
</evidence>